<evidence type="ECO:0000256" key="1">
    <source>
        <dbReference type="ARBA" id="ARBA00004141"/>
    </source>
</evidence>
<comment type="subcellular location">
    <subcellularLocation>
        <location evidence="1">Membrane</location>
        <topology evidence="1">Multi-pass membrane protein</topology>
    </subcellularLocation>
</comment>
<sequence>MYMLKGGVVPVPRWILIFRMFQLFFAILVLGLTAYCLSVYDGGPLRPPLIATIVIACLTLVPILLLTTPLHLAQRKIYDPRVALLLDGFAALYWLAAFSALASYQHIFRHYGSESSRVVFGFGNCYLCRKVWRTGLAATVFSAVEFLLFLLTSLAFIYYYHCHLADIRAPGVSSHGTDQSGTRAAAAEATTIGAEHHQMTPNPQHNHNTGAEAGADGAGYDGQGQTPSNIPYPPTSPRQPHSGAYGGYENGANSGYGAAPNQL</sequence>
<feature type="transmembrane region" description="Helical" evidence="6">
    <location>
        <begin position="49"/>
        <end position="70"/>
    </location>
</feature>
<dbReference type="PANTHER" id="PTHR37451">
    <property type="entry name" value="MARVEL DOMAIN"/>
    <property type="match status" value="1"/>
</dbReference>
<keyword evidence="9" id="KW-1185">Reference proteome</keyword>
<evidence type="ECO:0000259" key="7">
    <source>
        <dbReference type="Pfam" id="PF01284"/>
    </source>
</evidence>
<dbReference type="AlphaFoldDB" id="A0A6A5W7W4"/>
<feature type="compositionally biased region" description="Polar residues" evidence="5">
    <location>
        <begin position="199"/>
        <end position="209"/>
    </location>
</feature>
<feature type="domain" description="MARVEL" evidence="7">
    <location>
        <begin position="16"/>
        <end position="152"/>
    </location>
</feature>
<proteinExistence type="predicted"/>
<feature type="transmembrane region" description="Helical" evidence="6">
    <location>
        <begin position="14"/>
        <end position="37"/>
    </location>
</feature>
<name>A0A6A5W7W4_9PLEO</name>
<dbReference type="Pfam" id="PF01284">
    <property type="entry name" value="MARVEL"/>
    <property type="match status" value="1"/>
</dbReference>
<evidence type="ECO:0000256" key="3">
    <source>
        <dbReference type="ARBA" id="ARBA00022989"/>
    </source>
</evidence>
<feature type="region of interest" description="Disordered" evidence="5">
    <location>
        <begin position="197"/>
        <end position="263"/>
    </location>
</feature>
<organism evidence="8 9">
    <name type="scientific">Amniculicola lignicola CBS 123094</name>
    <dbReference type="NCBI Taxonomy" id="1392246"/>
    <lineage>
        <taxon>Eukaryota</taxon>
        <taxon>Fungi</taxon>
        <taxon>Dikarya</taxon>
        <taxon>Ascomycota</taxon>
        <taxon>Pezizomycotina</taxon>
        <taxon>Dothideomycetes</taxon>
        <taxon>Pleosporomycetidae</taxon>
        <taxon>Pleosporales</taxon>
        <taxon>Amniculicolaceae</taxon>
        <taxon>Amniculicola</taxon>
    </lineage>
</organism>
<keyword evidence="3 6" id="KW-1133">Transmembrane helix</keyword>
<reference evidence="8" key="1">
    <citation type="journal article" date="2020" name="Stud. Mycol.">
        <title>101 Dothideomycetes genomes: a test case for predicting lifestyles and emergence of pathogens.</title>
        <authorList>
            <person name="Haridas S."/>
            <person name="Albert R."/>
            <person name="Binder M."/>
            <person name="Bloem J."/>
            <person name="Labutti K."/>
            <person name="Salamov A."/>
            <person name="Andreopoulos B."/>
            <person name="Baker S."/>
            <person name="Barry K."/>
            <person name="Bills G."/>
            <person name="Bluhm B."/>
            <person name="Cannon C."/>
            <person name="Castanera R."/>
            <person name="Culley D."/>
            <person name="Daum C."/>
            <person name="Ezra D."/>
            <person name="Gonzalez J."/>
            <person name="Henrissat B."/>
            <person name="Kuo A."/>
            <person name="Liang C."/>
            <person name="Lipzen A."/>
            <person name="Lutzoni F."/>
            <person name="Magnuson J."/>
            <person name="Mondo S."/>
            <person name="Nolan M."/>
            <person name="Ohm R."/>
            <person name="Pangilinan J."/>
            <person name="Park H.-J."/>
            <person name="Ramirez L."/>
            <person name="Alfaro M."/>
            <person name="Sun H."/>
            <person name="Tritt A."/>
            <person name="Yoshinaga Y."/>
            <person name="Zwiers L.-H."/>
            <person name="Turgeon B."/>
            <person name="Goodwin S."/>
            <person name="Spatafora J."/>
            <person name="Crous P."/>
            <person name="Grigoriev I."/>
        </authorList>
    </citation>
    <scope>NUCLEOTIDE SEQUENCE</scope>
    <source>
        <strain evidence="8">CBS 123094</strain>
    </source>
</reference>
<feature type="transmembrane region" description="Helical" evidence="6">
    <location>
        <begin position="136"/>
        <end position="160"/>
    </location>
</feature>
<evidence type="ECO:0000313" key="9">
    <source>
        <dbReference type="Proteomes" id="UP000799779"/>
    </source>
</evidence>
<dbReference type="EMBL" id="ML977607">
    <property type="protein sequence ID" value="KAF1998023.1"/>
    <property type="molecule type" value="Genomic_DNA"/>
</dbReference>
<evidence type="ECO:0000313" key="8">
    <source>
        <dbReference type="EMBL" id="KAF1998023.1"/>
    </source>
</evidence>
<dbReference type="PANTHER" id="PTHR37451:SF4">
    <property type="entry name" value="MARVEL DOMAIN-CONTAINING PROTEIN"/>
    <property type="match status" value="1"/>
</dbReference>
<feature type="transmembrane region" description="Helical" evidence="6">
    <location>
        <begin position="82"/>
        <end position="104"/>
    </location>
</feature>
<evidence type="ECO:0000256" key="4">
    <source>
        <dbReference type="ARBA" id="ARBA00023136"/>
    </source>
</evidence>
<accession>A0A6A5W7W4</accession>
<keyword evidence="4 6" id="KW-0472">Membrane</keyword>
<dbReference type="Proteomes" id="UP000799779">
    <property type="component" value="Unassembled WGS sequence"/>
</dbReference>
<dbReference type="GO" id="GO:0016020">
    <property type="term" value="C:membrane"/>
    <property type="evidence" value="ECO:0007669"/>
    <property type="project" value="UniProtKB-SubCell"/>
</dbReference>
<dbReference type="OrthoDB" id="3798631at2759"/>
<dbReference type="InterPro" id="IPR008253">
    <property type="entry name" value="Marvel"/>
</dbReference>
<keyword evidence="2 6" id="KW-0812">Transmembrane</keyword>
<evidence type="ECO:0000256" key="5">
    <source>
        <dbReference type="SAM" id="MobiDB-lite"/>
    </source>
</evidence>
<protein>
    <recommendedName>
        <fullName evidence="7">MARVEL domain-containing protein</fullName>
    </recommendedName>
</protein>
<evidence type="ECO:0000256" key="6">
    <source>
        <dbReference type="SAM" id="Phobius"/>
    </source>
</evidence>
<gene>
    <name evidence="8" type="ORF">P154DRAFT_524339</name>
</gene>
<evidence type="ECO:0000256" key="2">
    <source>
        <dbReference type="ARBA" id="ARBA00022692"/>
    </source>
</evidence>